<evidence type="ECO:0000256" key="2">
    <source>
        <dbReference type="ARBA" id="ARBA00022840"/>
    </source>
</evidence>
<keyword evidence="2" id="KW-0067">ATP-binding</keyword>
<dbReference type="Proteomes" id="UP000245509">
    <property type="component" value="Unassembled WGS sequence"/>
</dbReference>
<dbReference type="AlphaFoldDB" id="A0A2T9WKS5"/>
<dbReference type="Pfam" id="PF00270">
    <property type="entry name" value="DEAD"/>
    <property type="match status" value="1"/>
</dbReference>
<dbReference type="InterPro" id="IPR052511">
    <property type="entry name" value="ATP-dep_Helicase"/>
</dbReference>
<reference evidence="6" key="3">
    <citation type="submission" date="2017-05" db="EMBL/GenBank/DDBJ databases">
        <authorList>
            <person name="Song R."/>
            <person name="Chenine A.L."/>
            <person name="Ruprecht R.M."/>
        </authorList>
    </citation>
    <scope>NUCLEOTIDE SEQUENCE</scope>
    <source>
        <strain evidence="6">SCGC AB-777_F03</strain>
    </source>
</reference>
<organism evidence="6">
    <name type="scientific">Nanobsidianus stetteri</name>
    <dbReference type="NCBI Taxonomy" id="1294122"/>
    <lineage>
        <taxon>Archaea</taxon>
        <taxon>Nanobdellota</taxon>
        <taxon>Candidatus Nanoarchaeia</taxon>
        <taxon>Nanoarchaeales</taxon>
        <taxon>Nanopusillaceae</taxon>
        <taxon>Candidatus Nanobsidianus</taxon>
    </lineage>
</organism>
<sequence>MTYKLNKKVEELFFERFKDFTPIQKIAIPEILSGNNTLIVAPTGSGKTEAAILPVFSKILELKEKGIENQLLGIYISPLRALNRDLLDRIKWWCDNLGITVAVRHGDTEEKERARLSKKPVEFLITTPETFQILFLGKRLREQLKTIKYVIVDELHELLNEKRGIQLSLGLERLVNYAGEFQRIALSATIGDLDEAAKFIFGYRNYKIAYWYAEKKYHIEVYYPEISEEDLELAKKYNWNPKIAWSLRKIKEILDKHRSVIIFVNTREMAELLSSRFKVWLPEYKIEIHHSSLSREVRERNEKLFKEGKIKAIIATSSLELGIDIGYVDAVIQYNSPRQVTRLIQRIGRAGHKLHEVSIGYIITTDIDDYAESLAIKKFTLEK</sequence>
<dbReference type="GO" id="GO:0016887">
    <property type="term" value="F:ATP hydrolysis activity"/>
    <property type="evidence" value="ECO:0007669"/>
    <property type="project" value="TreeGrafter"/>
</dbReference>
<proteinExistence type="predicted"/>
<dbReference type="Gene3D" id="3.40.50.300">
    <property type="entry name" value="P-loop containing nucleotide triphosphate hydrolases"/>
    <property type="match status" value="2"/>
</dbReference>
<evidence type="ECO:0000313" key="6">
    <source>
        <dbReference type="EMBL" id="PVU68437.1"/>
    </source>
</evidence>
<dbReference type="SUPFAM" id="SSF52540">
    <property type="entry name" value="P-loop containing nucleoside triphosphate hydrolases"/>
    <property type="match status" value="1"/>
</dbReference>
<dbReference type="EMBL" id="QEFP01000011">
    <property type="protein sequence ID" value="PVU68437.1"/>
    <property type="molecule type" value="Genomic_DNA"/>
</dbReference>
<dbReference type="EMBL" id="QEFP02000013">
    <property type="protein sequence ID" value="MCC5447162.1"/>
    <property type="molecule type" value="Genomic_DNA"/>
</dbReference>
<dbReference type="SMART" id="SM00487">
    <property type="entry name" value="DEXDc"/>
    <property type="match status" value="1"/>
</dbReference>
<reference evidence="5" key="2">
    <citation type="submission" date="2017-05" db="EMBL/GenBank/DDBJ databases">
        <authorList>
            <person name="Munson-Mcgee J.H."/>
        </authorList>
    </citation>
    <scope>NUCLEOTIDE SEQUENCE</scope>
    <source>
        <strain evidence="5">SCGC AB-777_F03</strain>
    </source>
</reference>
<protein>
    <submittedName>
        <fullName evidence="5">DEAD/DEAH box helicase</fullName>
    </submittedName>
</protein>
<dbReference type="InterPro" id="IPR014001">
    <property type="entry name" value="Helicase_ATP-bd"/>
</dbReference>
<dbReference type="PROSITE" id="PS51192">
    <property type="entry name" value="HELICASE_ATP_BIND_1"/>
    <property type="match status" value="1"/>
</dbReference>
<dbReference type="RefSeq" id="WP_228615387.1">
    <property type="nucleotide sequence ID" value="NZ_QEFP02000013.1"/>
</dbReference>
<evidence type="ECO:0000259" key="4">
    <source>
        <dbReference type="PROSITE" id="PS51194"/>
    </source>
</evidence>
<dbReference type="SMART" id="SM00490">
    <property type="entry name" value="HELICc"/>
    <property type="match status" value="1"/>
</dbReference>
<gene>
    <name evidence="5" type="ORF">DDW03_001965</name>
    <name evidence="6" type="ORF">DDW03_02345</name>
</gene>
<dbReference type="PANTHER" id="PTHR47962">
    <property type="entry name" value="ATP-DEPENDENT HELICASE LHR-RELATED-RELATED"/>
    <property type="match status" value="1"/>
</dbReference>
<dbReference type="GO" id="GO:0004386">
    <property type="term" value="F:helicase activity"/>
    <property type="evidence" value="ECO:0007669"/>
    <property type="project" value="UniProtKB-KW"/>
</dbReference>
<evidence type="ECO:0000259" key="3">
    <source>
        <dbReference type="PROSITE" id="PS51192"/>
    </source>
</evidence>
<dbReference type="CDD" id="cd17922">
    <property type="entry name" value="DEXHc_LHR-like"/>
    <property type="match status" value="1"/>
</dbReference>
<dbReference type="Pfam" id="PF00271">
    <property type="entry name" value="Helicase_C"/>
    <property type="match status" value="1"/>
</dbReference>
<dbReference type="InterPro" id="IPR001650">
    <property type="entry name" value="Helicase_C-like"/>
</dbReference>
<feature type="domain" description="Helicase C-terminal" evidence="4">
    <location>
        <begin position="249"/>
        <end position="383"/>
    </location>
</feature>
<comment type="caution">
    <text evidence="6">The sequence shown here is derived from an EMBL/GenBank/DDBJ whole genome shotgun (WGS) entry which is preliminary data.</text>
</comment>
<evidence type="ECO:0000313" key="5">
    <source>
        <dbReference type="EMBL" id="MCC5447162.1"/>
    </source>
</evidence>
<keyword evidence="1" id="KW-0547">Nucleotide-binding</keyword>
<feature type="domain" description="Helicase ATP-binding" evidence="3">
    <location>
        <begin position="28"/>
        <end position="208"/>
    </location>
</feature>
<dbReference type="GO" id="GO:0140097">
    <property type="term" value="F:catalytic activity, acting on DNA"/>
    <property type="evidence" value="ECO:0007669"/>
    <property type="project" value="UniProtKB-ARBA"/>
</dbReference>
<name>A0A2T9WKS5_NANST</name>
<dbReference type="PROSITE" id="PS51194">
    <property type="entry name" value="HELICASE_CTER"/>
    <property type="match status" value="1"/>
</dbReference>
<dbReference type="InterPro" id="IPR027417">
    <property type="entry name" value="P-loop_NTPase"/>
</dbReference>
<dbReference type="InterPro" id="IPR011545">
    <property type="entry name" value="DEAD/DEAH_box_helicase_dom"/>
</dbReference>
<evidence type="ECO:0000256" key="1">
    <source>
        <dbReference type="ARBA" id="ARBA00022741"/>
    </source>
</evidence>
<dbReference type="GO" id="GO:0003677">
    <property type="term" value="F:DNA binding"/>
    <property type="evidence" value="ECO:0007669"/>
    <property type="project" value="TreeGrafter"/>
</dbReference>
<accession>A0A2T9WKS5</accession>
<dbReference type="GO" id="GO:0005524">
    <property type="term" value="F:ATP binding"/>
    <property type="evidence" value="ECO:0007669"/>
    <property type="project" value="UniProtKB-KW"/>
</dbReference>
<reference evidence="6" key="1">
    <citation type="journal article" date="2015" name="Appl. Environ. Microbiol.">
        <title>Nanoarchaeota, Their Sulfolobales Host, and Nanoarchaeota Virus Distribution across Yellowstone National Park Hot Springs.</title>
        <authorList>
            <person name="Munson-McGee J.H."/>
            <person name="Field E.K."/>
            <person name="Bateson M."/>
            <person name="Rooney C."/>
            <person name="Stepanauskas R."/>
            <person name="Young M.J."/>
        </authorList>
    </citation>
    <scope>NUCLEOTIDE SEQUENCE [LARGE SCALE GENOMIC DNA]</scope>
    <source>
        <strain evidence="6">SCGC AB-777_F03</strain>
    </source>
</reference>
<keyword evidence="5" id="KW-0347">Helicase</keyword>
<reference evidence="5" key="4">
    <citation type="submission" date="2021-11" db="EMBL/GenBank/DDBJ databases">
        <authorList>
            <person name="Munson-Mcgee J."/>
            <person name="Field E."/>
            <person name="Bateson M."/>
            <person name="Rooney C."/>
            <person name="Stepanauskas R."/>
            <person name="Young M."/>
        </authorList>
    </citation>
    <scope>NUCLEOTIDE SEQUENCE</scope>
    <source>
        <strain evidence="5">SCGC AB-777_F03</strain>
    </source>
</reference>
<dbReference type="PANTHER" id="PTHR47962:SF5">
    <property type="entry name" value="ATP-DEPENDENT HELICASE LHR-RELATED"/>
    <property type="match status" value="1"/>
</dbReference>
<keyword evidence="5" id="KW-0378">Hydrolase</keyword>